<dbReference type="InterPro" id="IPR037185">
    <property type="entry name" value="EmrE-like"/>
</dbReference>
<dbReference type="Gene3D" id="1.10.3730.20">
    <property type="match status" value="1"/>
</dbReference>
<protein>
    <submittedName>
        <fullName evidence="3">DMT family transporter</fullName>
    </submittedName>
</protein>
<dbReference type="InterPro" id="IPR000620">
    <property type="entry name" value="EamA_dom"/>
</dbReference>
<feature type="transmembrane region" description="Helical" evidence="1">
    <location>
        <begin position="42"/>
        <end position="62"/>
    </location>
</feature>
<evidence type="ECO:0000256" key="1">
    <source>
        <dbReference type="SAM" id="Phobius"/>
    </source>
</evidence>
<evidence type="ECO:0000259" key="2">
    <source>
        <dbReference type="Pfam" id="PF00892"/>
    </source>
</evidence>
<organism evidence="3 4">
    <name type="scientific">Reyranella aquatilis</name>
    <dbReference type="NCBI Taxonomy" id="2035356"/>
    <lineage>
        <taxon>Bacteria</taxon>
        <taxon>Pseudomonadati</taxon>
        <taxon>Pseudomonadota</taxon>
        <taxon>Alphaproteobacteria</taxon>
        <taxon>Hyphomicrobiales</taxon>
        <taxon>Reyranellaceae</taxon>
        <taxon>Reyranella</taxon>
    </lineage>
</organism>
<keyword evidence="1" id="KW-0472">Membrane</keyword>
<dbReference type="PANTHER" id="PTHR22911:SF103">
    <property type="entry name" value="BLR2811 PROTEIN"/>
    <property type="match status" value="1"/>
</dbReference>
<feature type="transmembrane region" description="Helical" evidence="1">
    <location>
        <begin position="244"/>
        <end position="263"/>
    </location>
</feature>
<keyword evidence="1" id="KW-0812">Transmembrane</keyword>
<name>A0ABS8L480_9HYPH</name>
<dbReference type="PANTHER" id="PTHR22911">
    <property type="entry name" value="ACYL-MALONYL CONDENSING ENZYME-RELATED"/>
    <property type="match status" value="1"/>
</dbReference>
<keyword evidence="1" id="KW-1133">Transmembrane helix</keyword>
<dbReference type="SUPFAM" id="SSF103481">
    <property type="entry name" value="Multidrug resistance efflux transporter EmrE"/>
    <property type="match status" value="2"/>
</dbReference>
<evidence type="ECO:0000313" key="3">
    <source>
        <dbReference type="EMBL" id="MCC8432777.1"/>
    </source>
</evidence>
<keyword evidence="4" id="KW-1185">Reference proteome</keyword>
<dbReference type="Pfam" id="PF00892">
    <property type="entry name" value="EamA"/>
    <property type="match status" value="2"/>
</dbReference>
<dbReference type="RefSeq" id="WP_230554196.1">
    <property type="nucleotide sequence ID" value="NZ_JAJISD010000018.1"/>
</dbReference>
<feature type="domain" description="EamA" evidence="2">
    <location>
        <begin position="159"/>
        <end position="281"/>
    </location>
</feature>
<feature type="transmembrane region" description="Helical" evidence="1">
    <location>
        <begin position="213"/>
        <end position="232"/>
    </location>
</feature>
<feature type="transmembrane region" description="Helical" evidence="1">
    <location>
        <begin position="269"/>
        <end position="286"/>
    </location>
</feature>
<feature type="transmembrane region" description="Helical" evidence="1">
    <location>
        <begin position="187"/>
        <end position="207"/>
    </location>
</feature>
<feature type="transmembrane region" description="Helical" evidence="1">
    <location>
        <begin position="131"/>
        <end position="150"/>
    </location>
</feature>
<evidence type="ECO:0000313" key="4">
    <source>
        <dbReference type="Proteomes" id="UP001198862"/>
    </source>
</evidence>
<accession>A0ABS8L480</accession>
<feature type="transmembrane region" description="Helical" evidence="1">
    <location>
        <begin position="83"/>
        <end position="100"/>
    </location>
</feature>
<proteinExistence type="predicted"/>
<comment type="caution">
    <text evidence="3">The sequence shown here is derived from an EMBL/GenBank/DDBJ whole genome shotgun (WGS) entry which is preliminary data.</text>
</comment>
<feature type="domain" description="EamA" evidence="2">
    <location>
        <begin position="15"/>
        <end position="147"/>
    </location>
</feature>
<feature type="transmembrane region" description="Helical" evidence="1">
    <location>
        <begin position="156"/>
        <end position="175"/>
    </location>
</feature>
<feature type="transmembrane region" description="Helical" evidence="1">
    <location>
        <begin position="12"/>
        <end position="30"/>
    </location>
</feature>
<dbReference type="Proteomes" id="UP001198862">
    <property type="component" value="Unassembled WGS sequence"/>
</dbReference>
<dbReference type="EMBL" id="JAJISD010000018">
    <property type="protein sequence ID" value="MCC8432777.1"/>
    <property type="molecule type" value="Genomic_DNA"/>
</dbReference>
<reference evidence="3 4" key="1">
    <citation type="submission" date="2021-11" db="EMBL/GenBank/DDBJ databases">
        <authorList>
            <person name="Lee D.-H."/>
            <person name="Kim S.-B."/>
        </authorList>
    </citation>
    <scope>NUCLEOTIDE SEQUENCE [LARGE SCALE GENOMIC DNA]</scope>
    <source>
        <strain evidence="3 4">KCTC 52223</strain>
    </source>
</reference>
<feature type="transmembrane region" description="Helical" evidence="1">
    <location>
        <begin position="106"/>
        <end position="124"/>
    </location>
</feature>
<gene>
    <name evidence="3" type="ORF">LJ725_27710</name>
</gene>
<sequence length="294" mass="31858">MTPPAAVAGRNNTSRGAIFTMLAMLGFASMDTITKWMVADYPIGQMMWVRYGIFCLFAWFVVRHRGLRAALRSNRPGLQLGRALLAVVESAVFVLAFRYLPLADTHAVAATSPLIVIALGVLFLGEKAGPARWAAVAAGFVGVLLIVRPGFRELDWPLLIPVVGAVLWGGYQILIRLCSRTDTPETTLVWSAFVAFGATTLVGPLQWRWPDATGWALLVAIALLGALAHYALIKALDYAEAGAVQPYSYTLLVFVTILGIIVFGDIPDHWTLAGAAVIVASGLYTWHHERQAGR</sequence>